<dbReference type="InterPro" id="IPR051939">
    <property type="entry name" value="Glycosyltr_41/O-GlcNAc_trsf"/>
</dbReference>
<keyword evidence="12" id="KW-1185">Reference proteome</keyword>
<dbReference type="EC" id="2.4.1.255" evidence="3"/>
<dbReference type="InterPro" id="IPR029489">
    <property type="entry name" value="OGT/SEC/SPY_C"/>
</dbReference>
<dbReference type="Pfam" id="PF13181">
    <property type="entry name" value="TPR_8"/>
    <property type="match status" value="1"/>
</dbReference>
<name>A0AAJ0UEF8_HALSE</name>
<comment type="pathway">
    <text evidence="1">Protein modification; protein glycosylation.</text>
</comment>
<feature type="domain" description="O-GlcNAc transferase C-terminal" evidence="10">
    <location>
        <begin position="444"/>
        <end position="616"/>
    </location>
</feature>
<reference evidence="11" key="2">
    <citation type="journal article" date="2020" name="Microorganisms">
        <title>Osmotic Adaptation and Compatible Solute Biosynthesis of Phototrophic Bacteria as Revealed from Genome Analyses.</title>
        <authorList>
            <person name="Imhoff J.F."/>
            <person name="Rahn T."/>
            <person name="Kunzel S."/>
            <person name="Keller A."/>
            <person name="Neulinger S.C."/>
        </authorList>
    </citation>
    <scope>NUCLEOTIDE SEQUENCE</scope>
    <source>
        <strain evidence="11">DSM 4395</strain>
    </source>
</reference>
<dbReference type="PANTHER" id="PTHR44835">
    <property type="entry name" value="UDP-N-ACETYLGLUCOSAMINE--PEPTIDE N-ACETYLGLUCOSAMINYLTRANSFERASE SPINDLY-RELATED"/>
    <property type="match status" value="1"/>
</dbReference>
<evidence type="ECO:0000256" key="3">
    <source>
        <dbReference type="ARBA" id="ARBA00011970"/>
    </source>
</evidence>
<feature type="domain" description="O-GlcNAc transferase C-terminal" evidence="10">
    <location>
        <begin position="263"/>
        <end position="413"/>
    </location>
</feature>
<dbReference type="Gene3D" id="1.25.40.10">
    <property type="entry name" value="Tetratricopeptide repeat domain"/>
    <property type="match status" value="2"/>
</dbReference>
<dbReference type="SUPFAM" id="SSF48452">
    <property type="entry name" value="TPR-like"/>
    <property type="match status" value="1"/>
</dbReference>
<dbReference type="InterPro" id="IPR027417">
    <property type="entry name" value="P-loop_NTPase"/>
</dbReference>
<evidence type="ECO:0000256" key="7">
    <source>
        <dbReference type="ARBA" id="ARBA00022803"/>
    </source>
</evidence>
<dbReference type="GO" id="GO:0097363">
    <property type="term" value="F:protein O-acetylglucosaminyltransferase activity"/>
    <property type="evidence" value="ECO:0007669"/>
    <property type="project" value="UniProtKB-EC"/>
</dbReference>
<evidence type="ECO:0000259" key="10">
    <source>
        <dbReference type="Pfam" id="PF13844"/>
    </source>
</evidence>
<protein>
    <recommendedName>
        <fullName evidence="3">protein O-GlcNAc transferase</fullName>
        <ecNumber evidence="3">2.4.1.255</ecNumber>
    </recommendedName>
</protein>
<dbReference type="RefSeq" id="WP_201244347.1">
    <property type="nucleotide sequence ID" value="NZ_NHSF01000032.1"/>
</dbReference>
<dbReference type="Pfam" id="PF13844">
    <property type="entry name" value="Glyco_transf_41"/>
    <property type="match status" value="2"/>
</dbReference>
<dbReference type="AlphaFoldDB" id="A0AAJ0UEF8"/>
<feature type="compositionally biased region" description="Acidic residues" evidence="9">
    <location>
        <begin position="1255"/>
        <end position="1264"/>
    </location>
</feature>
<organism evidence="11 12">
    <name type="scientific">Halochromatium salexigens</name>
    <name type="common">Chromatium salexigens</name>
    <dbReference type="NCBI Taxonomy" id="49447"/>
    <lineage>
        <taxon>Bacteria</taxon>
        <taxon>Pseudomonadati</taxon>
        <taxon>Pseudomonadota</taxon>
        <taxon>Gammaproteobacteria</taxon>
        <taxon>Chromatiales</taxon>
        <taxon>Chromatiaceae</taxon>
        <taxon>Halochromatium</taxon>
    </lineage>
</organism>
<dbReference type="InterPro" id="IPR019734">
    <property type="entry name" value="TPR_rpt"/>
</dbReference>
<sequence>MPSSSAARIPASQRQQLERQLYKGQHRQAEQQAQALTRRYPQDPEGWHLLARAHYEQQHHDDALTASQRACELDGEQPRGAHLFLQGQIQFELQQFEAAEHCLDEAAEQDPDNAEIHLMRSHVYYAQRREDETIAALDRAIALNPTSKKILGMRITVFSRARRYATVMRECEALMALKPAEALYYNLVGTRYQDIGAFEKARAYYREALRRDPRDFGAASNIFVNLHYDPGADPHTIQEAVRDWERRFPVEPQPPIPVDRNPARRLRIGLISSGLNSHPVGHMILPGMLNLKRANVECYYYTLDRKEDFITRQLMRSARSWKNVIRHDHDTLEALLREDQLDILIDLSGHNDGNRLPVIARKPAPLIMKWVGGQIDTMGLEAIDYFLSDAIETPPGTDDWYVEKLIRLPDDYICYSTPPYVPAQVFPDLNDLPALHNGYVTLGCLNNPTKLNPELLAQWARLMNALPGSHLLLKGGPYEDESFCQGVRDTLAEHGITADRIELEGPAKHKEFLRTYWRIDIALDPWPYSGGMTTCEALMMGVPVVTHPGPTFAGRHAATHVTNAGFPEWVCESWEAYHARVLELAGDLDALAAIRRRLRQQITASPLCDGKRFAENFDAALRAIWQRYCEDKAPAALTFAAQGECQFEDEAAPVELQHPRSYLTPRIRAERRFNWQLPGKLVVLDNRAKLLREEGIDALLKLDAFGIVAFDPGSLIEKPERFADSADVQLIPHALLGDGQPATLHACLDPALSSTLEPLPAAQLPASQRKGVQVLTKLPISTVALNSVAGLESLDWLILDHLSDANAILEHGDQALKDSLLIQVRIAFQPTHQRQPNLAEVQHWMARHGFRFYRFNDLSHETYLPDREDLVNPQRTELSSAEALFLPDQARMAALSDAQRLKLAFLLHTVFNVKDLTYTLLAEVDAEKAEDYLLAQGLVRESQDDAMDATPAPDSLDNDLQAETLPEVIDEGIDTDLDRAAERPTAHAPLVADEPVDDEVIFVVGCGHTGTTLMACMLGAHPEIYTIQRETNWFRDNAVLDTEYPIEREQCVLEGKTRVCEKTPRHVHHIAEIKQRFPKAKFVAMIRDSKDVIASFQKRVSHRSDGFELSLGRYLGENDSLLRQCPSEFVTVVRYEDLVTEPEMTMRRVLHFLQLDYSPDVLEFHKKDYHWEGIHNAQQTDGQDGYKHNSLRAWQMHQPIQDNRGIWKEKLSKKQIKIVNQQCGPVEKKLNALAAKEREKQDYGLYGGREKGPECDDEDEFIFD</sequence>
<dbReference type="Gene3D" id="3.40.50.2000">
    <property type="entry name" value="Glycogen Phosphorylase B"/>
    <property type="match status" value="1"/>
</dbReference>
<dbReference type="PROSITE" id="PS50005">
    <property type="entry name" value="TPR"/>
    <property type="match status" value="2"/>
</dbReference>
<evidence type="ECO:0000256" key="2">
    <source>
        <dbReference type="ARBA" id="ARBA00005386"/>
    </source>
</evidence>
<keyword evidence="4" id="KW-0328">Glycosyltransferase</keyword>
<feature type="repeat" description="TPR" evidence="8">
    <location>
        <begin position="114"/>
        <end position="147"/>
    </location>
</feature>
<evidence type="ECO:0000256" key="9">
    <source>
        <dbReference type="SAM" id="MobiDB-lite"/>
    </source>
</evidence>
<keyword evidence="7 8" id="KW-0802">TPR repeat</keyword>
<evidence type="ECO:0000313" key="11">
    <source>
        <dbReference type="EMBL" id="MBK5929934.1"/>
    </source>
</evidence>
<evidence type="ECO:0000256" key="1">
    <source>
        <dbReference type="ARBA" id="ARBA00004922"/>
    </source>
</evidence>
<dbReference type="PANTHER" id="PTHR44835:SF1">
    <property type="entry name" value="PROTEIN O-GLCNAC TRANSFERASE"/>
    <property type="match status" value="1"/>
</dbReference>
<evidence type="ECO:0000313" key="12">
    <source>
        <dbReference type="Proteomes" id="UP001296967"/>
    </source>
</evidence>
<evidence type="ECO:0000256" key="6">
    <source>
        <dbReference type="ARBA" id="ARBA00022737"/>
    </source>
</evidence>
<keyword evidence="5" id="KW-0808">Transferase</keyword>
<accession>A0AAJ0UEF8</accession>
<gene>
    <name evidence="11" type="ORF">CCR82_05180</name>
</gene>
<dbReference type="Pfam" id="PF13432">
    <property type="entry name" value="TPR_16"/>
    <property type="match status" value="2"/>
</dbReference>
<dbReference type="SUPFAM" id="SSF53756">
    <property type="entry name" value="UDP-Glycosyltransferase/glycogen phosphorylase"/>
    <property type="match status" value="1"/>
</dbReference>
<evidence type="ECO:0000256" key="8">
    <source>
        <dbReference type="PROSITE-ProRule" id="PRU00339"/>
    </source>
</evidence>
<dbReference type="SMART" id="SM00028">
    <property type="entry name" value="TPR"/>
    <property type="match status" value="4"/>
</dbReference>
<dbReference type="Gene3D" id="3.40.50.300">
    <property type="entry name" value="P-loop containing nucleotide triphosphate hydrolases"/>
    <property type="match status" value="1"/>
</dbReference>
<dbReference type="Proteomes" id="UP001296967">
    <property type="component" value="Unassembled WGS sequence"/>
</dbReference>
<feature type="compositionally biased region" description="Basic and acidic residues" evidence="9">
    <location>
        <begin position="1241"/>
        <end position="1254"/>
    </location>
</feature>
<dbReference type="EMBL" id="NHSF01000032">
    <property type="protein sequence ID" value="MBK5929934.1"/>
    <property type="molecule type" value="Genomic_DNA"/>
</dbReference>
<feature type="repeat" description="TPR" evidence="8">
    <location>
        <begin position="182"/>
        <end position="215"/>
    </location>
</feature>
<reference evidence="11" key="1">
    <citation type="submission" date="2017-05" db="EMBL/GenBank/DDBJ databases">
        <authorList>
            <person name="Imhoff J.F."/>
            <person name="Rahn T."/>
            <person name="Kuenzel S."/>
            <person name="Neulinger S.C."/>
        </authorList>
    </citation>
    <scope>NUCLEOTIDE SEQUENCE</scope>
    <source>
        <strain evidence="11">DSM 4395</strain>
    </source>
</reference>
<proteinExistence type="inferred from homology"/>
<dbReference type="SUPFAM" id="SSF52540">
    <property type="entry name" value="P-loop containing nucleoside triphosphate hydrolases"/>
    <property type="match status" value="1"/>
</dbReference>
<dbReference type="Pfam" id="PF13469">
    <property type="entry name" value="Sulfotransfer_3"/>
    <property type="match status" value="1"/>
</dbReference>
<comment type="caution">
    <text evidence="11">The sequence shown here is derived from an EMBL/GenBank/DDBJ whole genome shotgun (WGS) entry which is preliminary data.</text>
</comment>
<keyword evidence="6" id="KW-0677">Repeat</keyword>
<comment type="similarity">
    <text evidence="2">Belongs to the glycosyltransferase 41 family. O-GlcNAc transferase subfamily.</text>
</comment>
<feature type="region of interest" description="Disordered" evidence="9">
    <location>
        <begin position="1241"/>
        <end position="1264"/>
    </location>
</feature>
<dbReference type="InterPro" id="IPR011990">
    <property type="entry name" value="TPR-like_helical_dom_sf"/>
</dbReference>
<evidence type="ECO:0000256" key="4">
    <source>
        <dbReference type="ARBA" id="ARBA00022676"/>
    </source>
</evidence>
<dbReference type="Gene3D" id="3.40.50.11380">
    <property type="match status" value="1"/>
</dbReference>
<evidence type="ECO:0000256" key="5">
    <source>
        <dbReference type="ARBA" id="ARBA00022679"/>
    </source>
</evidence>